<protein>
    <submittedName>
        <fullName evidence="1">Uncharacterized protein</fullName>
    </submittedName>
</protein>
<proteinExistence type="predicted"/>
<dbReference type="EMBL" id="BGPR01031690">
    <property type="protein sequence ID" value="GBO04891.1"/>
    <property type="molecule type" value="Genomic_DNA"/>
</dbReference>
<accession>A0A4Y2TXV6</accession>
<name>A0A4Y2TXV6_ARAVE</name>
<keyword evidence="2" id="KW-1185">Reference proteome</keyword>
<dbReference type="AlphaFoldDB" id="A0A4Y2TXV6"/>
<sequence>MRFHIVRAWISLTSDSQTARETDSCDSILVAGFFLNPLTPKLPVTRPCNFYTSGGFNLPSDSKPPVTGQCNLYCAVISGRLLFKSRGEGSWARGEIGMRHPNLTSSTTRVRETVWANLFQLSIINKPPVYNCQILERTLSSELISIFLPILKLPEIYWPDTHIQNSDYFNFS</sequence>
<gene>
    <name evidence="1" type="ORF">AVEN_255948_1</name>
</gene>
<evidence type="ECO:0000313" key="1">
    <source>
        <dbReference type="EMBL" id="GBO04891.1"/>
    </source>
</evidence>
<comment type="caution">
    <text evidence="1">The sequence shown here is derived from an EMBL/GenBank/DDBJ whole genome shotgun (WGS) entry which is preliminary data.</text>
</comment>
<dbReference type="Proteomes" id="UP000499080">
    <property type="component" value="Unassembled WGS sequence"/>
</dbReference>
<evidence type="ECO:0000313" key="2">
    <source>
        <dbReference type="Proteomes" id="UP000499080"/>
    </source>
</evidence>
<reference evidence="1 2" key="1">
    <citation type="journal article" date="2019" name="Sci. Rep.">
        <title>Orb-weaving spider Araneus ventricosus genome elucidates the spidroin gene catalogue.</title>
        <authorList>
            <person name="Kono N."/>
            <person name="Nakamura H."/>
            <person name="Ohtoshi R."/>
            <person name="Moran D.A.P."/>
            <person name="Shinohara A."/>
            <person name="Yoshida Y."/>
            <person name="Fujiwara M."/>
            <person name="Mori M."/>
            <person name="Tomita M."/>
            <person name="Arakawa K."/>
        </authorList>
    </citation>
    <scope>NUCLEOTIDE SEQUENCE [LARGE SCALE GENOMIC DNA]</scope>
</reference>
<organism evidence="1 2">
    <name type="scientific">Araneus ventricosus</name>
    <name type="common">Orbweaver spider</name>
    <name type="synonym">Epeira ventricosa</name>
    <dbReference type="NCBI Taxonomy" id="182803"/>
    <lineage>
        <taxon>Eukaryota</taxon>
        <taxon>Metazoa</taxon>
        <taxon>Ecdysozoa</taxon>
        <taxon>Arthropoda</taxon>
        <taxon>Chelicerata</taxon>
        <taxon>Arachnida</taxon>
        <taxon>Araneae</taxon>
        <taxon>Araneomorphae</taxon>
        <taxon>Entelegynae</taxon>
        <taxon>Araneoidea</taxon>
        <taxon>Araneidae</taxon>
        <taxon>Araneus</taxon>
    </lineage>
</organism>